<dbReference type="Gene3D" id="3.40.630.30">
    <property type="match status" value="1"/>
</dbReference>
<dbReference type="RefSeq" id="WP_195171573.1">
    <property type="nucleotide sequence ID" value="NZ_CP062983.1"/>
</dbReference>
<dbReference type="KEGG" id="pmet:G4Y79_03740"/>
<sequence length="174" mass="19710">MTEPFLARPSTLYKDSFIAAAREFIAEGQWHGWKPNILVNNFDEYIANLVDLESDPPAGFVTQTTYWLIADGRYAGRTSIRHELNAALEKFGGHIGYEIRPTMRRRGYGKLMCSLAIVEARKLGIGRILITCDDDNIGSQRIIEANGGILQDKVDNGRPTLTRRYWIEEEPAHN</sequence>
<dbReference type="PROSITE" id="PS51186">
    <property type="entry name" value="GNAT"/>
    <property type="match status" value="1"/>
</dbReference>
<feature type="domain" description="N-acetyltransferase" evidence="1">
    <location>
        <begin position="19"/>
        <end position="168"/>
    </location>
</feature>
<dbReference type="PANTHER" id="PTHR39173:SF1">
    <property type="entry name" value="ACETYLTRANSFERASE"/>
    <property type="match status" value="1"/>
</dbReference>
<protein>
    <submittedName>
        <fullName evidence="2">GNAT family N-acetyltransferase</fullName>
    </submittedName>
</protein>
<keyword evidence="3" id="KW-1185">Reference proteome</keyword>
<keyword evidence="2" id="KW-0808">Transferase</keyword>
<accession>A0A7S8IFE1</accession>
<name>A0A7S8IFE1_9CHLR</name>
<dbReference type="Proteomes" id="UP000594468">
    <property type="component" value="Chromosome"/>
</dbReference>
<proteinExistence type="predicted"/>
<reference evidence="2 3" key="1">
    <citation type="submission" date="2020-02" db="EMBL/GenBank/DDBJ databases">
        <authorList>
            <person name="Zheng R.K."/>
            <person name="Sun C.M."/>
        </authorList>
    </citation>
    <scope>NUCLEOTIDE SEQUENCE [LARGE SCALE GENOMIC DNA]</scope>
    <source>
        <strain evidence="3">rifampicinis</strain>
    </source>
</reference>
<dbReference type="CDD" id="cd04301">
    <property type="entry name" value="NAT_SF"/>
    <property type="match status" value="1"/>
</dbReference>
<dbReference type="InterPro" id="IPR000182">
    <property type="entry name" value="GNAT_dom"/>
</dbReference>
<evidence type="ECO:0000313" key="2">
    <source>
        <dbReference type="EMBL" id="QPC83506.1"/>
    </source>
</evidence>
<dbReference type="InterPro" id="IPR016181">
    <property type="entry name" value="Acyl_CoA_acyltransferase"/>
</dbReference>
<dbReference type="PANTHER" id="PTHR39173">
    <property type="entry name" value="ACETYLTRANSFERASE"/>
    <property type="match status" value="1"/>
</dbReference>
<evidence type="ECO:0000313" key="3">
    <source>
        <dbReference type="Proteomes" id="UP000594468"/>
    </source>
</evidence>
<organism evidence="2 3">
    <name type="scientific">Phototrophicus methaneseepsis</name>
    <dbReference type="NCBI Taxonomy" id="2710758"/>
    <lineage>
        <taxon>Bacteria</taxon>
        <taxon>Bacillati</taxon>
        <taxon>Chloroflexota</taxon>
        <taxon>Candidatus Thermofontia</taxon>
        <taxon>Phototrophicales</taxon>
        <taxon>Phototrophicaceae</taxon>
        <taxon>Phototrophicus</taxon>
    </lineage>
</organism>
<dbReference type="SUPFAM" id="SSF55729">
    <property type="entry name" value="Acyl-CoA N-acyltransferases (Nat)"/>
    <property type="match status" value="1"/>
</dbReference>
<dbReference type="Pfam" id="PF13302">
    <property type="entry name" value="Acetyltransf_3"/>
    <property type="match status" value="1"/>
</dbReference>
<dbReference type="AlphaFoldDB" id="A0A7S8IFE1"/>
<evidence type="ECO:0000259" key="1">
    <source>
        <dbReference type="PROSITE" id="PS51186"/>
    </source>
</evidence>
<gene>
    <name evidence="2" type="ORF">G4Y79_03740</name>
</gene>
<dbReference type="GO" id="GO:0016747">
    <property type="term" value="F:acyltransferase activity, transferring groups other than amino-acyl groups"/>
    <property type="evidence" value="ECO:0007669"/>
    <property type="project" value="InterPro"/>
</dbReference>
<dbReference type="EMBL" id="CP062983">
    <property type="protein sequence ID" value="QPC83506.1"/>
    <property type="molecule type" value="Genomic_DNA"/>
</dbReference>